<evidence type="ECO:0000259" key="3">
    <source>
        <dbReference type="Pfam" id="PF13240"/>
    </source>
</evidence>
<evidence type="ECO:0000313" key="6">
    <source>
        <dbReference type="Proteomes" id="UP001596289"/>
    </source>
</evidence>
<evidence type="ECO:0000256" key="1">
    <source>
        <dbReference type="SAM" id="MobiDB-lite"/>
    </source>
</evidence>
<dbReference type="Pfam" id="PF13240">
    <property type="entry name" value="Zn_Ribbon_1"/>
    <property type="match status" value="1"/>
</dbReference>
<protein>
    <submittedName>
        <fullName evidence="5">DUF4767 domain-containing protein</fullName>
    </submittedName>
</protein>
<accession>A0ABW1RC53</accession>
<keyword evidence="2" id="KW-0472">Membrane</keyword>
<keyword evidence="6" id="KW-1185">Reference proteome</keyword>
<feature type="compositionally biased region" description="Low complexity" evidence="1">
    <location>
        <begin position="112"/>
        <end position="137"/>
    </location>
</feature>
<dbReference type="InterPro" id="IPR031927">
    <property type="entry name" value="DUF4767"/>
</dbReference>
<dbReference type="Proteomes" id="UP001596289">
    <property type="component" value="Unassembled WGS sequence"/>
</dbReference>
<evidence type="ECO:0000256" key="2">
    <source>
        <dbReference type="SAM" id="Phobius"/>
    </source>
</evidence>
<feature type="region of interest" description="Disordered" evidence="1">
    <location>
        <begin position="101"/>
        <end position="143"/>
    </location>
</feature>
<feature type="domain" description="Zinc-ribbon" evidence="3">
    <location>
        <begin position="2"/>
        <end position="24"/>
    </location>
</feature>
<feature type="region of interest" description="Disordered" evidence="1">
    <location>
        <begin position="33"/>
        <end position="64"/>
    </location>
</feature>
<evidence type="ECO:0000259" key="4">
    <source>
        <dbReference type="Pfam" id="PF15983"/>
    </source>
</evidence>
<feature type="transmembrane region" description="Helical" evidence="2">
    <location>
        <begin position="70"/>
        <end position="91"/>
    </location>
</feature>
<reference evidence="6" key="1">
    <citation type="journal article" date="2019" name="Int. J. Syst. Evol. Microbiol.">
        <title>The Global Catalogue of Microorganisms (GCM) 10K type strain sequencing project: providing services to taxonomists for standard genome sequencing and annotation.</title>
        <authorList>
            <consortium name="The Broad Institute Genomics Platform"/>
            <consortium name="The Broad Institute Genome Sequencing Center for Infectious Disease"/>
            <person name="Wu L."/>
            <person name="Ma J."/>
        </authorList>
    </citation>
    <scope>NUCLEOTIDE SEQUENCE [LARGE SCALE GENOMIC DNA]</scope>
    <source>
        <strain evidence="6">CCM 8904</strain>
    </source>
</reference>
<keyword evidence="2" id="KW-1133">Transmembrane helix</keyword>
<organism evidence="5 6">
    <name type="scientific">Loigolactobacillus jiayinensis</name>
    <dbReference type="NCBI Taxonomy" id="2486016"/>
    <lineage>
        <taxon>Bacteria</taxon>
        <taxon>Bacillati</taxon>
        <taxon>Bacillota</taxon>
        <taxon>Bacilli</taxon>
        <taxon>Lactobacillales</taxon>
        <taxon>Lactobacillaceae</taxon>
        <taxon>Loigolactobacillus</taxon>
    </lineage>
</organism>
<sequence>MFCPNCGTKNDKNAVFCENCGARLNEVDAAASAPNVAPTATQPPLPPTPNVTTRVAQTAQKPEKGPHNKLIIGIIIAVVVLAAAGGGYYFYQQNQTSSDATEATTPKADGQVASSSQASSSVASQSSSEASSESTATEPARWSASKTVDLSSFMSDWQDTMNQSYVGTYDTQSVDDDGVNFPDDIRSGDYKGNVTVDDSDVTLKWTTKANTDAAYQVVAAAVYNHDEDGEAKVIAYLYVFHNGSPDVLVSQDSDSTVHNFTSSRNQTLQNGFAKIANATTD</sequence>
<dbReference type="InterPro" id="IPR026870">
    <property type="entry name" value="Zinc_ribbon_dom"/>
</dbReference>
<dbReference type="RefSeq" id="WP_125553111.1">
    <property type="nucleotide sequence ID" value="NZ_JBHSSL010000018.1"/>
</dbReference>
<gene>
    <name evidence="5" type="ORF">ACFQGP_02030</name>
</gene>
<dbReference type="EMBL" id="JBHSSL010000018">
    <property type="protein sequence ID" value="MFC6169353.1"/>
    <property type="molecule type" value="Genomic_DNA"/>
</dbReference>
<dbReference type="Pfam" id="PF15983">
    <property type="entry name" value="DUF4767"/>
    <property type="match status" value="1"/>
</dbReference>
<name>A0ABW1RC53_9LACO</name>
<feature type="domain" description="DUF4767" evidence="4">
    <location>
        <begin position="141"/>
        <end position="276"/>
    </location>
</feature>
<proteinExistence type="predicted"/>
<comment type="caution">
    <text evidence="5">The sequence shown here is derived from an EMBL/GenBank/DDBJ whole genome shotgun (WGS) entry which is preliminary data.</text>
</comment>
<keyword evidence="2" id="KW-0812">Transmembrane</keyword>
<evidence type="ECO:0000313" key="5">
    <source>
        <dbReference type="EMBL" id="MFC6169353.1"/>
    </source>
</evidence>